<dbReference type="GO" id="GO:0045202">
    <property type="term" value="C:synapse"/>
    <property type="evidence" value="ECO:0007669"/>
    <property type="project" value="TreeGrafter"/>
</dbReference>
<gene>
    <name evidence="3" type="ORF">KC01_LOCUS23238</name>
</gene>
<dbReference type="PANTHER" id="PTHR13650">
    <property type="entry name" value="SPATACSIN"/>
    <property type="match status" value="1"/>
</dbReference>
<dbReference type="PANTHER" id="PTHR13650:SF0">
    <property type="entry name" value="SPATACSIN"/>
    <property type="match status" value="1"/>
</dbReference>
<dbReference type="EMBL" id="OZ035842">
    <property type="protein sequence ID" value="CAL1594257.1"/>
    <property type="molecule type" value="Genomic_DNA"/>
</dbReference>
<evidence type="ECO:0000256" key="1">
    <source>
        <dbReference type="SAM" id="MobiDB-lite"/>
    </source>
</evidence>
<accession>A0AAV2KW56</accession>
<dbReference type="InterPro" id="IPR028103">
    <property type="entry name" value="Spatacsin"/>
</dbReference>
<dbReference type="GO" id="GO:0007268">
    <property type="term" value="P:chemical synaptic transmission"/>
    <property type="evidence" value="ECO:0007669"/>
    <property type="project" value="TreeGrafter"/>
</dbReference>
<dbReference type="GO" id="GO:0030424">
    <property type="term" value="C:axon"/>
    <property type="evidence" value="ECO:0007669"/>
    <property type="project" value="TreeGrafter"/>
</dbReference>
<feature type="compositionally biased region" description="Basic and acidic residues" evidence="1">
    <location>
        <begin position="70"/>
        <end position="81"/>
    </location>
</feature>
<feature type="compositionally biased region" description="Polar residues" evidence="1">
    <location>
        <begin position="2135"/>
        <end position="2146"/>
    </location>
</feature>
<dbReference type="GO" id="GO:0030425">
    <property type="term" value="C:dendrite"/>
    <property type="evidence" value="ECO:0007669"/>
    <property type="project" value="TreeGrafter"/>
</dbReference>
<dbReference type="Proteomes" id="UP001497482">
    <property type="component" value="Chromosome 20"/>
</dbReference>
<feature type="region of interest" description="Disordered" evidence="1">
    <location>
        <begin position="361"/>
        <end position="381"/>
    </location>
</feature>
<keyword evidence="4" id="KW-1185">Reference proteome</keyword>
<feature type="region of interest" description="Disordered" evidence="1">
    <location>
        <begin position="404"/>
        <end position="464"/>
    </location>
</feature>
<reference evidence="3 4" key="1">
    <citation type="submission" date="2024-04" db="EMBL/GenBank/DDBJ databases">
        <authorList>
            <person name="Waldvogel A.-M."/>
            <person name="Schoenle A."/>
        </authorList>
    </citation>
    <scope>NUCLEOTIDE SEQUENCE [LARGE SCALE GENOMIC DNA]</scope>
</reference>
<dbReference type="GO" id="GO:0005737">
    <property type="term" value="C:cytoplasm"/>
    <property type="evidence" value="ECO:0007669"/>
    <property type="project" value="TreeGrafter"/>
</dbReference>
<feature type="region of interest" description="Disordered" evidence="1">
    <location>
        <begin position="310"/>
        <end position="349"/>
    </location>
</feature>
<dbReference type="GO" id="GO:0048489">
    <property type="term" value="P:synaptic vesicle transport"/>
    <property type="evidence" value="ECO:0007669"/>
    <property type="project" value="TreeGrafter"/>
</dbReference>
<proteinExistence type="predicted"/>
<dbReference type="GO" id="GO:0007409">
    <property type="term" value="P:axonogenesis"/>
    <property type="evidence" value="ECO:0007669"/>
    <property type="project" value="TreeGrafter"/>
</dbReference>
<dbReference type="Pfam" id="PF14649">
    <property type="entry name" value="Spatacsin_C"/>
    <property type="match status" value="1"/>
</dbReference>
<evidence type="ECO:0000259" key="2">
    <source>
        <dbReference type="Pfam" id="PF14649"/>
    </source>
</evidence>
<feature type="region of interest" description="Disordered" evidence="1">
    <location>
        <begin position="70"/>
        <end position="90"/>
    </location>
</feature>
<feature type="domain" description="Spatacsin C-terminal" evidence="2">
    <location>
        <begin position="2290"/>
        <end position="2580"/>
    </location>
</feature>
<evidence type="ECO:0000313" key="3">
    <source>
        <dbReference type="EMBL" id="CAL1594257.1"/>
    </source>
</evidence>
<feature type="compositionally biased region" description="Basic and acidic residues" evidence="1">
    <location>
        <begin position="2125"/>
        <end position="2134"/>
    </location>
</feature>
<dbReference type="GO" id="GO:0008088">
    <property type="term" value="P:axo-dendritic transport"/>
    <property type="evidence" value="ECO:0007669"/>
    <property type="project" value="TreeGrafter"/>
</dbReference>
<name>A0AAV2KW56_KNICA</name>
<evidence type="ECO:0000313" key="4">
    <source>
        <dbReference type="Proteomes" id="UP001497482"/>
    </source>
</evidence>
<dbReference type="InterPro" id="IPR028107">
    <property type="entry name" value="Spatacsin_C_dom"/>
</dbReference>
<feature type="compositionally biased region" description="Basic and acidic residues" evidence="1">
    <location>
        <begin position="2107"/>
        <end position="2118"/>
    </location>
</feature>
<feature type="region of interest" description="Disordered" evidence="1">
    <location>
        <begin position="2106"/>
        <end position="2149"/>
    </location>
</feature>
<sequence>MTSSDGLEVTVIPENPLGPRVAEIQDAALAPGASLLACVGLHGGLEVWDPGDREARPVRVQGRFKEFQWDQGTDRTLRDQESSGPTPGPRRVFKLVAVGSELELKLVEVSVGPGSISLLPVCEATAEDLLQKIREKDQSVSELQSLHVLSWSSACGCVLVNSEWILRLQLQQTEQQLNVESCFRIQPEDRRSETVVHHCVCSETLFCVTASGFISVLSLSDGSVLASVDLPRYLDSGLQEEDWSPPSSLSPPASFLLLQVSSDLNTAVAFTDAHTATAIDLNHYFRSVSSLIHSSQRLPPPAACEPLQVGAAGGGSRWRREPLEEGAAGGGSRWRREPLEEGAAGGGSRWRWEPLEVGAAGGGSHWRREPLEEGAAGGGSRWRWEPVEVGAAGGGSRWRREPLEVGAAGGGSRWRREPLEEGAAGGGSRWRREPLEEGAAGGGSRWRWEPLEEGAAGGGSRWRREPLEEGAAVITKQQKLLRGQLRCVASPRRPPLQPQLRDPDSVASSSFCLSALGLDLNSDRSWESRLVSMYSEARDGSPARSSPAASCWWSALPHLSSHHAPVPAFTPLPHGGLTHSFSLPEACSPRILTVSEFSAVVTAVAPGNARTTIALWEFESRKVSCHTAEGEAAPVQLCGERQDMLLLKESGLVQVLFSVSQEDLLSRLMLFGSAATVDAVCNLNSWGRCSIPIHSLQAGLKNRQLDTVDFYLKSKENLLKSKEDLLSPSEDTGTTGTTGITGTNLTERVQLLCPALDLLCCAVTDSNSEAQSRQFSEQLLHITLSFLHTQIQDLLSERPGEGPGEGPGDSADVQSCVEVLDQYLTQLRGFMKRFPWSNTRDQSNRDQTSKDDWDHLSTEEVVRASVLINQIPRAQAVLRRRGQSEHRLEVLKGVGLQQVYSSLQDRDLPTAMALLTNMGFSVKEEFHRICQFTDDKDLREFVVEELMRRNYFTADEAKSLSFIREMERLCSLPVAQSSSKSPAPRLLHMVHAADTGEVLKDLMAQPGFGDSNLWVNVRLDWVKNWEQGSQTRILLSRLKHTELPSCDSSVLWRYLTSLHQEQLVEQWVQSWGASQWPELRPEELHQSTSCSSYMREHILDQLARRGVFIPEELCDLERLLWRVAQSEGVMSQSSLLQVYRASQGLDFHTVFIRFCLDRGLKYLLYSYLQHHSLTPRNCPALCNQDLFVSHPWFEMLVRIQEITTDLSDPGLVFQASLTSAQVLLPGSQAALSSLLLEGHTQLALASIMFAPGGIDQVLSQGSGSETAVDPQLLKMALSPYPKLKAALFPPAARGSSPQDVSVYLLMQSLHPLDPSKLFSWQTTNSLNCTETSELPHFSSPALVSKFALVENLDFLYFLRHGRPSVAYATFLVQHLNSCSDVQLLLQKAWMQVYRLAVSLFTSPSVGAAVVCFCELLGLCSLQVRVDLRVLNSVLQHLSREDTRTSGTTSKEHLQTLVSTGLRLVEAEPGAAEELIGLLEAAVCDSLEQRGVGRCSYEAALEWSLAVQFCQSHGLSLSSVFLSHCAQDGHFIHFLLFIQMHSFPPQQVRSLVSEFSPTLASHLRLAFQDLQLLSPGARAGEEQAQEPTPEDQGTLSSERPKELFQVLLQSQNEACTCRFLLQEALVQHCPTLAILAACDQAAERLSCLCVWILSSVDQSTVSEATSHLDVAPQHHHWTLHDLSIIWRTLLGRGQVSPLLRGFQLFQRDCPLVLVLRMFQLCCDYRDFSEAKAKLLDFQKTLITLRGSVPAPPGGLPLQWVESQASVLLLTILQRCSSQFDLHRLLQLLADVNKLLKSSGPDFRKLSQLSGLLQGSDVSLSPRLLQCTSPSDQQEELQIIVDQLQSRGRYSQAREVSQLAGLPLHRLLLRQLEQELNSLREKPQWKRLKTRLNFWKKSHVQLQTDSIDPESAALFFLSQSQPLSPDPTELSSQSQTLTPALSALSQDHRLLLDTQEKCLLVSLASHWLSRLSPAPVSRLEELEKQLWLSRVKHYLLIADMERESVFSVPQTVSSEQNSYEALMKEFSFSNISSLNTAACLSLDGFPNTDSSPLGLTPAEGEVLSSLLGQILDQGSIHEASRVCRYFSLFHKDVWLVLRCRALASGEVSPDQRDQELRNQEQDQQQTDQEKDQEPKTGETSSEQRTGMTSSASFSSLSSFVVCPLPEDEVSTELQKLVNQSRHGNSYCKQVLSLYHLSKELQVSFAQVCSEDPVSVLQQLLILDQPERFRRAHTFIRAQGLTPEAVAQLVSSALLSSMLSSTQELGPERQVFRPTEGRDSLLQLLKLCEDPNLVGTKLLESITSVPLSDLNCMVELLVVAHDCFSFTCNMEGIVRVLQAARHLSHAHLAPAEKYGLLVRLLTGVGRYNEMTYIFDLLHQNHRFEMLLRKKMDIDRGQSSSLKTALLDYLKRCLPGDSEKHNMVALCFSMRREIGENHETAARTLLKMIESQDWVVSPDLKSSLEKVLGLLKDAAESYTKDSCVRQASRCVKMAKLVSLQLHFLKQGQNLRIINLRPAEVTPAAVSLPHCYQVCVLAEAYSCSPDWAEVLFHRVVLKGDFSFLDEFKRHRTLSTALLEEIIRKLDSAPPHPSAHVKKLLSHCEDVYSRYRLAYELKMFDVTQSLLQDKTTACYLHDRLAR</sequence>
<organism evidence="3 4">
    <name type="scientific">Knipowitschia caucasica</name>
    <name type="common">Caucasian dwarf goby</name>
    <name type="synonym">Pomatoschistus caucasicus</name>
    <dbReference type="NCBI Taxonomy" id="637954"/>
    <lineage>
        <taxon>Eukaryota</taxon>
        <taxon>Metazoa</taxon>
        <taxon>Chordata</taxon>
        <taxon>Craniata</taxon>
        <taxon>Vertebrata</taxon>
        <taxon>Euteleostomi</taxon>
        <taxon>Actinopterygii</taxon>
        <taxon>Neopterygii</taxon>
        <taxon>Teleostei</taxon>
        <taxon>Neoteleostei</taxon>
        <taxon>Acanthomorphata</taxon>
        <taxon>Gobiaria</taxon>
        <taxon>Gobiiformes</taxon>
        <taxon>Gobioidei</taxon>
        <taxon>Gobiidae</taxon>
        <taxon>Gobiinae</taxon>
        <taxon>Knipowitschia</taxon>
    </lineage>
</organism>
<protein>
    <recommendedName>
        <fullName evidence="2">Spatacsin C-terminal domain-containing protein</fullName>
    </recommendedName>
</protein>